<evidence type="ECO:0000256" key="1">
    <source>
        <dbReference type="SAM" id="Coils"/>
    </source>
</evidence>
<dbReference type="EMBL" id="VAJB01000051">
    <property type="protein sequence ID" value="TRB71681.1"/>
    <property type="molecule type" value="Genomic_DNA"/>
</dbReference>
<keyword evidence="1" id="KW-0175">Coiled coil</keyword>
<dbReference type="Proteomes" id="UP000315164">
    <property type="component" value="Unassembled WGS sequence"/>
</dbReference>
<proteinExistence type="predicted"/>
<dbReference type="GeneID" id="67369169"/>
<dbReference type="Proteomes" id="UP000318394">
    <property type="component" value="Unassembled WGS sequence"/>
</dbReference>
<evidence type="ECO:0000313" key="5">
    <source>
        <dbReference type="Proteomes" id="UP000318394"/>
    </source>
</evidence>
<protein>
    <submittedName>
        <fullName evidence="3">Uncharacterized protein</fullName>
    </submittedName>
</protein>
<sequence>MTTFSIYTSVWHDSSTKGFRHNIKHKRHDCWRADIRIKQKINDVWVQISRIRKRFKCPEQAKSFVEQWKQIDSPAFMQHQINRQALREELSNLEQRKQKQDGILEVIEYRISQIKELLK</sequence>
<reference evidence="4 5" key="1">
    <citation type="journal article" date="2019" name="Vet. Microbiol.">
        <title>Genetic characterization of susceptible and multi-drug resistant Mannheimia haemolytica isolated from high-risk stocker calves prior to and after antimicrobial metaphylaxis.</title>
        <authorList>
            <person name="Snyder E.R."/>
            <person name="Alvarez-Narvaez S."/>
            <person name="Credille B.C."/>
        </authorList>
    </citation>
    <scope>NUCLEOTIDE SEQUENCE [LARGE SCALE GENOMIC DNA]</scope>
    <source>
        <strain evidence="3 4">UGA-R5-128-1</strain>
        <strain evidence="2 5">UGA-R7-163-1</strain>
    </source>
</reference>
<keyword evidence="5" id="KW-1185">Reference proteome</keyword>
<dbReference type="AlphaFoldDB" id="A0A249A0D7"/>
<dbReference type="EMBL" id="VAJI01000086">
    <property type="protein sequence ID" value="TRB33153.1"/>
    <property type="molecule type" value="Genomic_DNA"/>
</dbReference>
<evidence type="ECO:0000313" key="3">
    <source>
        <dbReference type="EMBL" id="TRB71681.1"/>
    </source>
</evidence>
<feature type="coiled-coil region" evidence="1">
    <location>
        <begin position="76"/>
        <end position="103"/>
    </location>
</feature>
<gene>
    <name evidence="3" type="ORF">FEA53_13215</name>
    <name evidence="2" type="ORF">FEB89_13825</name>
</gene>
<name>A0A249A0D7_MANHA</name>
<evidence type="ECO:0000313" key="4">
    <source>
        <dbReference type="Proteomes" id="UP000315164"/>
    </source>
</evidence>
<comment type="caution">
    <text evidence="3">The sequence shown here is derived from an EMBL/GenBank/DDBJ whole genome shotgun (WGS) entry which is preliminary data.</text>
</comment>
<evidence type="ECO:0000313" key="2">
    <source>
        <dbReference type="EMBL" id="TRB33153.1"/>
    </source>
</evidence>
<dbReference type="OrthoDB" id="9976852at2"/>
<organism evidence="3 4">
    <name type="scientific">Mannheimia haemolytica</name>
    <name type="common">Pasteurella haemolytica</name>
    <dbReference type="NCBI Taxonomy" id="75985"/>
    <lineage>
        <taxon>Bacteria</taxon>
        <taxon>Pseudomonadati</taxon>
        <taxon>Pseudomonadota</taxon>
        <taxon>Gammaproteobacteria</taxon>
        <taxon>Pasteurellales</taxon>
        <taxon>Pasteurellaceae</taxon>
        <taxon>Mannheimia</taxon>
    </lineage>
</organism>
<dbReference type="KEGG" id="mhaq:WC39_05500"/>
<dbReference type="KEGG" id="mhay:VK67_05775"/>
<accession>A0A249A0D7</accession>
<dbReference type="RefSeq" id="WP_006250254.1">
    <property type="nucleotide sequence ID" value="NZ_CP011098.1"/>
</dbReference>